<protein>
    <submittedName>
        <fullName evidence="1">Uncharacterized protein</fullName>
    </submittedName>
</protein>
<dbReference type="EMBL" id="HACA01021888">
    <property type="protein sequence ID" value="CDW39249.1"/>
    <property type="molecule type" value="Transcribed_RNA"/>
</dbReference>
<reference evidence="1" key="1">
    <citation type="submission" date="2014-05" db="EMBL/GenBank/DDBJ databases">
        <authorList>
            <person name="Chronopoulou M."/>
        </authorList>
    </citation>
    <scope>NUCLEOTIDE SEQUENCE</scope>
    <source>
        <tissue evidence="1">Whole organism</tissue>
    </source>
</reference>
<sequence>MMMMFWSTSNIEMSFGDVLTITNKMKLIFSYEIIYKYMSLEIKPD</sequence>
<evidence type="ECO:0000313" key="1">
    <source>
        <dbReference type="EMBL" id="CDW39249.1"/>
    </source>
</evidence>
<organism evidence="1">
    <name type="scientific">Lepeophtheirus salmonis</name>
    <name type="common">Salmon louse</name>
    <name type="synonym">Caligus salmonis</name>
    <dbReference type="NCBI Taxonomy" id="72036"/>
    <lineage>
        <taxon>Eukaryota</taxon>
        <taxon>Metazoa</taxon>
        <taxon>Ecdysozoa</taxon>
        <taxon>Arthropoda</taxon>
        <taxon>Crustacea</taxon>
        <taxon>Multicrustacea</taxon>
        <taxon>Hexanauplia</taxon>
        <taxon>Copepoda</taxon>
        <taxon>Siphonostomatoida</taxon>
        <taxon>Caligidae</taxon>
        <taxon>Lepeophtheirus</taxon>
    </lineage>
</organism>
<proteinExistence type="predicted"/>
<name>A0A0K2ULU9_LEPSM</name>
<accession>A0A0K2ULU9</accession>
<dbReference type="AlphaFoldDB" id="A0A0K2ULU9"/>